<dbReference type="GO" id="GO:0044780">
    <property type="term" value="P:bacterial-type flagellum assembly"/>
    <property type="evidence" value="ECO:0007669"/>
    <property type="project" value="InterPro"/>
</dbReference>
<organism evidence="10 11">
    <name type="scientific">Paenirhodobacter hankyongi</name>
    <dbReference type="NCBI Taxonomy" id="2294033"/>
    <lineage>
        <taxon>Bacteria</taxon>
        <taxon>Pseudomonadati</taxon>
        <taxon>Pseudomonadota</taxon>
        <taxon>Alphaproteobacteria</taxon>
        <taxon>Rhodobacterales</taxon>
        <taxon>Rhodobacter group</taxon>
        <taxon>Paenirhodobacter</taxon>
    </lineage>
</organism>
<evidence type="ECO:0000256" key="3">
    <source>
        <dbReference type="ARBA" id="ARBA00009677"/>
    </source>
</evidence>
<dbReference type="InterPro" id="IPR001444">
    <property type="entry name" value="Flag_bb_rod_N"/>
</dbReference>
<dbReference type="PANTHER" id="PTHR30033">
    <property type="entry name" value="FLAGELLAR HOOK-ASSOCIATED PROTEIN 1"/>
    <property type="match status" value="1"/>
</dbReference>
<comment type="subcellular location">
    <subcellularLocation>
        <location evidence="1">Bacterial flagellum basal body</location>
    </subcellularLocation>
    <subcellularLocation>
        <location evidence="2">Secreted</location>
    </subcellularLocation>
</comment>
<dbReference type="InterPro" id="IPR053927">
    <property type="entry name" value="FlgK_helical"/>
</dbReference>
<keyword evidence="6" id="KW-0975">Bacterial flagellum</keyword>
<proteinExistence type="inferred from homology"/>
<dbReference type="AlphaFoldDB" id="A0A421BLX0"/>
<evidence type="ECO:0000313" key="10">
    <source>
        <dbReference type="EMBL" id="RLL64039.1"/>
    </source>
</evidence>
<evidence type="ECO:0000256" key="6">
    <source>
        <dbReference type="ARBA" id="ARBA00023143"/>
    </source>
</evidence>
<dbReference type="GO" id="GO:0005198">
    <property type="term" value="F:structural molecule activity"/>
    <property type="evidence" value="ECO:0007669"/>
    <property type="project" value="InterPro"/>
</dbReference>
<accession>A0A421BLX0</accession>
<evidence type="ECO:0000256" key="1">
    <source>
        <dbReference type="ARBA" id="ARBA00004117"/>
    </source>
</evidence>
<evidence type="ECO:0000259" key="9">
    <source>
        <dbReference type="Pfam" id="PF22638"/>
    </source>
</evidence>
<evidence type="ECO:0000256" key="5">
    <source>
        <dbReference type="ARBA" id="ARBA00022525"/>
    </source>
</evidence>
<comment type="caution">
    <text evidence="10">The sequence shown here is derived from an EMBL/GenBank/DDBJ whole genome shotgun (WGS) entry which is preliminary data.</text>
</comment>
<dbReference type="Proteomes" id="UP000279673">
    <property type="component" value="Unassembled WGS sequence"/>
</dbReference>
<keyword evidence="11" id="KW-1185">Reference proteome</keyword>
<evidence type="ECO:0000313" key="11">
    <source>
        <dbReference type="Proteomes" id="UP000279673"/>
    </source>
</evidence>
<keyword evidence="10" id="KW-0966">Cell projection</keyword>
<keyword evidence="10" id="KW-0282">Flagellum</keyword>
<feature type="domain" description="Flagellar hook-associated protein FlgK helical" evidence="9">
    <location>
        <begin position="87"/>
        <end position="308"/>
    </location>
</feature>
<dbReference type="Pfam" id="PF00460">
    <property type="entry name" value="Flg_bb_rod"/>
    <property type="match status" value="1"/>
</dbReference>
<dbReference type="RefSeq" id="WP_121534026.1">
    <property type="nucleotide sequence ID" value="NZ_RCHI01000012.1"/>
</dbReference>
<dbReference type="NCBIfam" id="TIGR02492">
    <property type="entry name" value="flgK_ends"/>
    <property type="match status" value="1"/>
</dbReference>
<dbReference type="InterPro" id="IPR002371">
    <property type="entry name" value="FlgK"/>
</dbReference>
<dbReference type="EMBL" id="RCHI01000012">
    <property type="protein sequence ID" value="RLL64039.1"/>
    <property type="molecule type" value="Genomic_DNA"/>
</dbReference>
<evidence type="ECO:0000259" key="7">
    <source>
        <dbReference type="Pfam" id="PF00460"/>
    </source>
</evidence>
<reference evidence="10 11" key="1">
    <citation type="submission" date="2018-10" db="EMBL/GenBank/DDBJ databases">
        <title>Rhodobacter sp . BO-81.</title>
        <authorList>
            <person name="Im W.T."/>
        </authorList>
    </citation>
    <scope>NUCLEOTIDE SEQUENCE [LARGE SCALE GENOMIC DNA]</scope>
    <source>
        <strain evidence="10 11">BO-81</strain>
    </source>
</reference>
<dbReference type="Pfam" id="PF22638">
    <property type="entry name" value="FlgK_D1"/>
    <property type="match status" value="1"/>
</dbReference>
<evidence type="ECO:0000256" key="4">
    <source>
        <dbReference type="ARBA" id="ARBA00016244"/>
    </source>
</evidence>
<name>A0A421BLX0_9RHOB</name>
<gene>
    <name evidence="10" type="primary">flgK</name>
    <name evidence="10" type="ORF">DYS74_12490</name>
</gene>
<keyword evidence="10" id="KW-0969">Cilium</keyword>
<protein>
    <recommendedName>
        <fullName evidence="4">Flagellar hook-associated protein 1</fullName>
    </recommendedName>
</protein>
<feature type="domain" description="Flagellar basal body rod protein N-terminal" evidence="7">
    <location>
        <begin position="7"/>
        <end position="36"/>
    </location>
</feature>
<comment type="similarity">
    <text evidence="3">Belongs to the flagella basal body rod proteins family.</text>
</comment>
<sequence length="481" mass="48659">MSISSAFNNATSGLTATSRMAEVVSSNIANALTDGYARREVGLSARTGGGVSIDSVSRAVSESLQQNLRLAGAAAGNAETRTSFLQRFEDQLGTPGESGSLSTAFSDLETSLIAASSQPDSTARLTAVATAAGTLADKLNAVSADLQHSRLEADRSIATQVDTLNAALHQVADLNRTITGELANGRDANGLIDTRQALIAKIGEIVPLRSAPHQGGQVTLYTTGGALLLDGTSTVEIGFTPVGAMTADMTLAGGVLSGLTINGQPIASTDDGVLGGGTLGATFAVRDTLAPAAQSQIDALARNLVERFADPGVDPTLAAGAAGLFTDAGTAFDAANEAGLAGRLRLNALVDPAAGGAVWRLRDGLGATAQGPVGNATLLNALADALAQDVVPASGALGTAARSASGLAAELLSQASTARQSAELRSASAAAQHDSLSEAAFSEGIDTDYEMQTLLQIEQSYAANARVIQAIDDMMQRILEL</sequence>
<evidence type="ECO:0000259" key="8">
    <source>
        <dbReference type="Pfam" id="PF06429"/>
    </source>
</evidence>
<dbReference type="PANTHER" id="PTHR30033:SF1">
    <property type="entry name" value="FLAGELLAR HOOK-ASSOCIATED PROTEIN 1"/>
    <property type="match status" value="1"/>
</dbReference>
<dbReference type="GO" id="GO:0009424">
    <property type="term" value="C:bacterial-type flagellum hook"/>
    <property type="evidence" value="ECO:0007669"/>
    <property type="project" value="InterPro"/>
</dbReference>
<feature type="domain" description="Flagellar basal-body/hook protein C-terminal" evidence="8">
    <location>
        <begin position="444"/>
        <end position="481"/>
    </location>
</feature>
<dbReference type="InterPro" id="IPR010930">
    <property type="entry name" value="Flg_bb/hook_C_dom"/>
</dbReference>
<evidence type="ECO:0000256" key="2">
    <source>
        <dbReference type="ARBA" id="ARBA00004613"/>
    </source>
</evidence>
<dbReference type="GO" id="GO:0009425">
    <property type="term" value="C:bacterial-type flagellum basal body"/>
    <property type="evidence" value="ECO:0007669"/>
    <property type="project" value="UniProtKB-SubCell"/>
</dbReference>
<keyword evidence="5" id="KW-0964">Secreted</keyword>
<dbReference type="Pfam" id="PF06429">
    <property type="entry name" value="Flg_bbr_C"/>
    <property type="match status" value="1"/>
</dbReference>
<dbReference type="GO" id="GO:0005576">
    <property type="term" value="C:extracellular region"/>
    <property type="evidence" value="ECO:0007669"/>
    <property type="project" value="UniProtKB-SubCell"/>
</dbReference>